<accession>A0A916SZH0</accession>
<proteinExistence type="predicted"/>
<reference evidence="1" key="1">
    <citation type="journal article" date="2014" name="Int. J. Syst. Evol. Microbiol.">
        <title>Complete genome sequence of Corynebacterium casei LMG S-19264T (=DSM 44701T), isolated from a smear-ripened cheese.</title>
        <authorList>
            <consortium name="US DOE Joint Genome Institute (JGI-PGF)"/>
            <person name="Walter F."/>
            <person name="Albersmeier A."/>
            <person name="Kalinowski J."/>
            <person name="Ruckert C."/>
        </authorList>
    </citation>
    <scope>NUCLEOTIDE SEQUENCE</scope>
    <source>
        <strain evidence="1">CGMCC 1.15085</strain>
    </source>
</reference>
<dbReference type="AlphaFoldDB" id="A0A916SZH0"/>
<comment type="caution">
    <text evidence="1">The sequence shown here is derived from an EMBL/GenBank/DDBJ whole genome shotgun (WGS) entry which is preliminary data.</text>
</comment>
<keyword evidence="2" id="KW-1185">Reference proteome</keyword>
<dbReference type="EMBL" id="BMHI01000002">
    <property type="protein sequence ID" value="GGB23283.1"/>
    <property type="molecule type" value="Genomic_DNA"/>
</dbReference>
<dbReference type="Proteomes" id="UP000636793">
    <property type="component" value="Unassembled WGS sequence"/>
</dbReference>
<gene>
    <name evidence="1" type="ORF">GCM10011492_11420</name>
</gene>
<reference evidence="1" key="2">
    <citation type="submission" date="2020-09" db="EMBL/GenBank/DDBJ databases">
        <authorList>
            <person name="Sun Q."/>
            <person name="Zhou Y."/>
        </authorList>
    </citation>
    <scope>NUCLEOTIDE SEQUENCE</scope>
    <source>
        <strain evidence="1">CGMCC 1.15085</strain>
    </source>
</reference>
<protein>
    <submittedName>
        <fullName evidence="1">Uncharacterized protein</fullName>
    </submittedName>
</protein>
<evidence type="ECO:0000313" key="1">
    <source>
        <dbReference type="EMBL" id="GGB23283.1"/>
    </source>
</evidence>
<sequence>MPGLSLSVPTHARAGGNVRHFAARELLLAGWRIASANGTVRRSVLALHRDCGSGSGVCDGGIEGEAMVQEADWGCETTAVVASHFGIEYPVTPPEAK</sequence>
<organism evidence="1 2">
    <name type="scientific">Flexivirga endophytica</name>
    <dbReference type="NCBI Taxonomy" id="1849103"/>
    <lineage>
        <taxon>Bacteria</taxon>
        <taxon>Bacillati</taxon>
        <taxon>Actinomycetota</taxon>
        <taxon>Actinomycetes</taxon>
        <taxon>Micrococcales</taxon>
        <taxon>Dermacoccaceae</taxon>
        <taxon>Flexivirga</taxon>
    </lineage>
</organism>
<name>A0A916SZH0_9MICO</name>
<evidence type="ECO:0000313" key="2">
    <source>
        <dbReference type="Proteomes" id="UP000636793"/>
    </source>
</evidence>